<feature type="chain" id="PRO_5035450907" description="Peptidase S1 domain-containing protein" evidence="1">
    <location>
        <begin position="19"/>
        <end position="277"/>
    </location>
</feature>
<evidence type="ECO:0008006" key="4">
    <source>
        <dbReference type="Google" id="ProtNLM"/>
    </source>
</evidence>
<sequence>MSIWKLFRLLTIINACLTQDSPRGTEACAGTGKCKMGKNMQAYKPLPQTPYTYCSFVALLYNTRTPDVLCLGAIITRRWILDNCLESPGRRYERARVGVMHQSFTAEYNIIRGIQHENYELVSFRIPRYNTTYMWAATNALILHLVHKNIVLAPEYVQPIPIHPTYDVPDTAFAIYLHNNVIICKEVYIIDRGCCNYHFNPYFRRGYAFCLEENQYCVFPISVTSEECCQSQALMVYNNKLIGVMAWSTGCSPELGIDPWVFSHLRFFMPWIKSKTF</sequence>
<feature type="signal peptide" evidence="1">
    <location>
        <begin position="1"/>
        <end position="18"/>
    </location>
</feature>
<evidence type="ECO:0000256" key="1">
    <source>
        <dbReference type="SAM" id="SignalP"/>
    </source>
</evidence>
<keyword evidence="1" id="KW-0732">Signal</keyword>
<proteinExistence type="predicted"/>
<dbReference type="Gene3D" id="2.40.10.10">
    <property type="entry name" value="Trypsin-like serine proteases"/>
    <property type="match status" value="1"/>
</dbReference>
<dbReference type="Proteomes" id="UP000801492">
    <property type="component" value="Unassembled WGS sequence"/>
</dbReference>
<organism evidence="2 3">
    <name type="scientific">Ignelater luminosus</name>
    <name type="common">Cucubano</name>
    <name type="synonym">Pyrophorus luminosus</name>
    <dbReference type="NCBI Taxonomy" id="2038154"/>
    <lineage>
        <taxon>Eukaryota</taxon>
        <taxon>Metazoa</taxon>
        <taxon>Ecdysozoa</taxon>
        <taxon>Arthropoda</taxon>
        <taxon>Hexapoda</taxon>
        <taxon>Insecta</taxon>
        <taxon>Pterygota</taxon>
        <taxon>Neoptera</taxon>
        <taxon>Endopterygota</taxon>
        <taxon>Coleoptera</taxon>
        <taxon>Polyphaga</taxon>
        <taxon>Elateriformia</taxon>
        <taxon>Elateroidea</taxon>
        <taxon>Elateridae</taxon>
        <taxon>Agrypninae</taxon>
        <taxon>Pyrophorini</taxon>
        <taxon>Ignelater</taxon>
    </lineage>
</organism>
<evidence type="ECO:0000313" key="2">
    <source>
        <dbReference type="EMBL" id="KAF2887209.1"/>
    </source>
</evidence>
<comment type="caution">
    <text evidence="2">The sequence shown here is derived from an EMBL/GenBank/DDBJ whole genome shotgun (WGS) entry which is preliminary data.</text>
</comment>
<dbReference type="OrthoDB" id="6801834at2759"/>
<keyword evidence="3" id="KW-1185">Reference proteome</keyword>
<reference evidence="2" key="1">
    <citation type="submission" date="2019-08" db="EMBL/GenBank/DDBJ databases">
        <title>The genome of the North American firefly Photinus pyralis.</title>
        <authorList>
            <consortium name="Photinus pyralis genome working group"/>
            <person name="Fallon T.R."/>
            <person name="Sander Lower S.E."/>
            <person name="Weng J.-K."/>
        </authorList>
    </citation>
    <scope>NUCLEOTIDE SEQUENCE</scope>
    <source>
        <strain evidence="2">TRF0915ILg1</strain>
        <tissue evidence="2">Whole body</tissue>
    </source>
</reference>
<protein>
    <recommendedName>
        <fullName evidence="4">Peptidase S1 domain-containing protein</fullName>
    </recommendedName>
</protein>
<dbReference type="SUPFAM" id="SSF50494">
    <property type="entry name" value="Trypsin-like serine proteases"/>
    <property type="match status" value="1"/>
</dbReference>
<accession>A0A8K0CIZ1</accession>
<dbReference type="InterPro" id="IPR043504">
    <property type="entry name" value="Peptidase_S1_PA_chymotrypsin"/>
</dbReference>
<evidence type="ECO:0000313" key="3">
    <source>
        <dbReference type="Proteomes" id="UP000801492"/>
    </source>
</evidence>
<dbReference type="EMBL" id="VTPC01084625">
    <property type="protein sequence ID" value="KAF2887209.1"/>
    <property type="molecule type" value="Genomic_DNA"/>
</dbReference>
<name>A0A8K0CIZ1_IGNLU</name>
<dbReference type="InterPro" id="IPR009003">
    <property type="entry name" value="Peptidase_S1_PA"/>
</dbReference>
<dbReference type="AlphaFoldDB" id="A0A8K0CIZ1"/>
<gene>
    <name evidence="2" type="ORF">ILUMI_18965</name>
</gene>